<dbReference type="STRING" id="137265.SAMN05421684_8263"/>
<dbReference type="Proteomes" id="UP000199632">
    <property type="component" value="Unassembled WGS sequence"/>
</dbReference>
<protein>
    <submittedName>
        <fullName evidence="1">Uncharacterized protein</fullName>
    </submittedName>
</protein>
<dbReference type="AlphaFoldDB" id="A0A1H3UWM3"/>
<evidence type="ECO:0000313" key="1">
    <source>
        <dbReference type="EMBL" id="SDZ66686.1"/>
    </source>
</evidence>
<keyword evidence="2" id="KW-1185">Reference proteome</keyword>
<organism evidence="1 2">
    <name type="scientific">Asanoa ishikariensis</name>
    <dbReference type="NCBI Taxonomy" id="137265"/>
    <lineage>
        <taxon>Bacteria</taxon>
        <taxon>Bacillati</taxon>
        <taxon>Actinomycetota</taxon>
        <taxon>Actinomycetes</taxon>
        <taxon>Micromonosporales</taxon>
        <taxon>Micromonosporaceae</taxon>
        <taxon>Asanoa</taxon>
    </lineage>
</organism>
<dbReference type="RefSeq" id="WP_090804555.1">
    <property type="nucleotide sequence ID" value="NZ_BOND01000013.1"/>
</dbReference>
<name>A0A1H3UWM3_9ACTN</name>
<dbReference type="EMBL" id="FNQB01000006">
    <property type="protein sequence ID" value="SDZ66686.1"/>
    <property type="molecule type" value="Genomic_DNA"/>
</dbReference>
<proteinExistence type="predicted"/>
<gene>
    <name evidence="1" type="ORF">SAMN05421684_8263</name>
</gene>
<sequence>MTTGVALTSDDLDRIAQHAFDSGDRAAGAAELVAAVDAGRIDDSLEAQVVLGGSRGPRTWSEVWRWPTG</sequence>
<evidence type="ECO:0000313" key="2">
    <source>
        <dbReference type="Proteomes" id="UP000199632"/>
    </source>
</evidence>
<accession>A0A1H3UWM3</accession>
<reference evidence="2" key="1">
    <citation type="submission" date="2016-10" db="EMBL/GenBank/DDBJ databases">
        <authorList>
            <person name="Varghese N."/>
            <person name="Submissions S."/>
        </authorList>
    </citation>
    <scope>NUCLEOTIDE SEQUENCE [LARGE SCALE GENOMIC DNA]</scope>
    <source>
        <strain evidence="2">DSM 44718</strain>
    </source>
</reference>